<accession>A0A2M8LX57</accession>
<gene>
    <name evidence="2" type="ORF">CUT44_18685</name>
</gene>
<evidence type="ECO:0000259" key="1">
    <source>
        <dbReference type="Pfam" id="PF04149"/>
    </source>
</evidence>
<dbReference type="AlphaFoldDB" id="A0A2M8LX57"/>
<evidence type="ECO:0000313" key="3">
    <source>
        <dbReference type="Proteomes" id="UP000230407"/>
    </source>
</evidence>
<protein>
    <submittedName>
        <fullName evidence="2">DUF397 domain-containing protein</fullName>
    </submittedName>
</protein>
<comment type="caution">
    <text evidence="2">The sequence shown here is derived from an EMBL/GenBank/DDBJ whole genome shotgun (WGS) entry which is preliminary data.</text>
</comment>
<evidence type="ECO:0000313" key="2">
    <source>
        <dbReference type="EMBL" id="PJE96514.1"/>
    </source>
</evidence>
<proteinExistence type="predicted"/>
<keyword evidence="3" id="KW-1185">Reference proteome</keyword>
<dbReference type="InterPro" id="IPR007278">
    <property type="entry name" value="DUF397"/>
</dbReference>
<feature type="domain" description="DUF397" evidence="1">
    <location>
        <begin position="10"/>
        <end position="66"/>
    </location>
</feature>
<reference evidence="2 3" key="1">
    <citation type="submission" date="2017-11" db="EMBL/GenBank/DDBJ databases">
        <title>Streptomyces carmine sp. nov., a novel actinomycete isolated from Sophora alopecuroides in Xinjiang, China.</title>
        <authorList>
            <person name="Wang Y."/>
            <person name="Luo X."/>
            <person name="Wan C."/>
            <person name="Zhang L."/>
        </authorList>
    </citation>
    <scope>NUCLEOTIDE SEQUENCE [LARGE SCALE GENOMIC DNA]</scope>
    <source>
        <strain evidence="2 3">TRM SA0054</strain>
    </source>
</reference>
<sequence>MSNLVDLSPAEWVKSSHSGNGGANCLEWAPARVRSGNVPVRDSKHPGHPALTFPPQSWISFVTGLKNGELPTT</sequence>
<dbReference type="Pfam" id="PF04149">
    <property type="entry name" value="DUF397"/>
    <property type="match status" value="1"/>
</dbReference>
<organism evidence="2 3">
    <name type="scientific">Streptomyces carminius</name>
    <dbReference type="NCBI Taxonomy" id="2665496"/>
    <lineage>
        <taxon>Bacteria</taxon>
        <taxon>Bacillati</taxon>
        <taxon>Actinomycetota</taxon>
        <taxon>Actinomycetes</taxon>
        <taxon>Kitasatosporales</taxon>
        <taxon>Streptomycetaceae</taxon>
        <taxon>Streptomyces</taxon>
    </lineage>
</organism>
<dbReference type="EMBL" id="PGGW01000058">
    <property type="protein sequence ID" value="PJE96514.1"/>
    <property type="molecule type" value="Genomic_DNA"/>
</dbReference>
<dbReference type="RefSeq" id="WP_100203006.1">
    <property type="nucleotide sequence ID" value="NZ_PGGW01000058.1"/>
</dbReference>
<dbReference type="Proteomes" id="UP000230407">
    <property type="component" value="Unassembled WGS sequence"/>
</dbReference>
<name>A0A2M8LX57_9ACTN</name>